<reference evidence="6 7" key="2">
    <citation type="submission" date="2018-11" db="EMBL/GenBank/DDBJ databases">
        <authorList>
            <consortium name="Pathogen Informatics"/>
        </authorList>
    </citation>
    <scope>NUCLEOTIDE SEQUENCE [LARGE SCALE GENOMIC DNA]</scope>
</reference>
<feature type="domain" description="Lipid-binding serum glycoprotein C-terminal" evidence="5">
    <location>
        <begin position="705"/>
        <end position="950"/>
    </location>
</feature>
<feature type="domain" description="Lipid-binding serum glycoprotein N-terminal" evidence="4">
    <location>
        <begin position="162"/>
        <end position="399"/>
    </location>
</feature>
<gene>
    <name evidence="6" type="ORF">TCNE_LOCUS5873</name>
</gene>
<organism evidence="7 8">
    <name type="scientific">Toxocara canis</name>
    <name type="common">Canine roundworm</name>
    <dbReference type="NCBI Taxonomy" id="6265"/>
    <lineage>
        <taxon>Eukaryota</taxon>
        <taxon>Metazoa</taxon>
        <taxon>Ecdysozoa</taxon>
        <taxon>Nematoda</taxon>
        <taxon>Chromadorea</taxon>
        <taxon>Rhabditida</taxon>
        <taxon>Spirurina</taxon>
        <taxon>Ascaridomorpha</taxon>
        <taxon>Ascaridoidea</taxon>
        <taxon>Toxocaridae</taxon>
        <taxon>Toxocara</taxon>
    </lineage>
</organism>
<dbReference type="PANTHER" id="PTHR10504">
    <property type="entry name" value="BACTERICIDAL PERMEABILITY-INCREASING BPI PROTEIN-RELATED"/>
    <property type="match status" value="1"/>
</dbReference>
<evidence type="ECO:0000256" key="3">
    <source>
        <dbReference type="SAM" id="MobiDB-lite"/>
    </source>
</evidence>
<dbReference type="Proteomes" id="UP000050794">
    <property type="component" value="Unassembled WGS sequence"/>
</dbReference>
<keyword evidence="2" id="KW-1015">Disulfide bond</keyword>
<feature type="region of interest" description="Disordered" evidence="3">
    <location>
        <begin position="396"/>
        <end position="417"/>
    </location>
</feature>
<protein>
    <submittedName>
        <fullName evidence="8">BPI1 domain-containing protein</fullName>
    </submittedName>
</protein>
<feature type="compositionally biased region" description="Basic and acidic residues" evidence="3">
    <location>
        <begin position="486"/>
        <end position="499"/>
    </location>
</feature>
<dbReference type="GO" id="GO:0005615">
    <property type="term" value="C:extracellular space"/>
    <property type="evidence" value="ECO:0007669"/>
    <property type="project" value="TreeGrafter"/>
</dbReference>
<comment type="similarity">
    <text evidence="1">Belongs to the BPI/LBP/Plunc superfamily. BPI/LBP family.</text>
</comment>
<feature type="compositionally biased region" description="Basic residues" evidence="3">
    <location>
        <begin position="474"/>
        <end position="485"/>
    </location>
</feature>
<accession>A0A183UBK3</accession>
<name>A0A183UBK3_TOXCA</name>
<dbReference type="InterPro" id="IPR017942">
    <property type="entry name" value="Lipid-bd_serum_glycop_N"/>
</dbReference>
<evidence type="ECO:0000259" key="5">
    <source>
        <dbReference type="SMART" id="SM00329"/>
    </source>
</evidence>
<reference evidence="8" key="1">
    <citation type="submission" date="2016-06" db="UniProtKB">
        <authorList>
            <consortium name="WormBaseParasite"/>
        </authorList>
    </citation>
    <scope>IDENTIFICATION</scope>
</reference>
<dbReference type="Gene3D" id="3.15.20.10">
    <property type="entry name" value="Bactericidal permeability-increasing protein, domain 2"/>
    <property type="match status" value="1"/>
</dbReference>
<feature type="region of interest" description="Disordered" evidence="3">
    <location>
        <begin position="473"/>
        <end position="511"/>
    </location>
</feature>
<dbReference type="PANTHER" id="PTHR10504:SF144">
    <property type="entry name" value="BPI1 DOMAIN-CONTAINING PROTEIN"/>
    <property type="match status" value="1"/>
</dbReference>
<dbReference type="Pfam" id="PF02886">
    <property type="entry name" value="LBP_BPI_CETP_C"/>
    <property type="match status" value="2"/>
</dbReference>
<evidence type="ECO:0000313" key="8">
    <source>
        <dbReference type="WBParaSite" id="TCNE_0000587301-mRNA-1"/>
    </source>
</evidence>
<proteinExistence type="inferred from homology"/>
<sequence>MTWGNLDSAAEEKDANAATFRERTRLWGCPKMAPPPRILLLFGLVAVLGPWASAENKTVVIVKRSAPANARARDAVALPVRTRAVSRPRASAFAANAHSPVAAIGGPRSFGGDSGDSRAGMDSDATGMNSVGTSMNSAMASSMDFNPALLGGIRGAPGLKIRINMPTFRYVTMLVRQILDREIIRARIPPISQEIQELRGRISVCNIYVSSYRPPCDVAVVPIAPNSVLLSIHDLDIGITGNLDGQIGLLLIPIPLCGIIHVNFYHLSLDVLLSLQIGPDGMPFVTVSSCTACVGYVDLCIECGGLVGEIANLPLFRDACEYADFQRMAAERVQKMVTDQICKSVPQLVNERVNPMLRRLPRGISYNQIVSMTGGLLGPEVPPICYSPMCQQRNKASTPASSTVAPAEMSATPPPNVPPPPAINSNSASRTAPLPIATQVHPASASAAPAPLASASLFNRRRMLSAGPSIRAIKQAKHSHHRRPRRAAERVFPRREQAHSNKRPVSRHVPYAQRPSRAIVLPVSRQPRLLSLGAHGSSLASEALVFSADDFGHLTQQGKRIFVRSNGSVALARGVAIGGAGNGGPVMVGMRGASPGGGAGGMSQVGMRGAGDGGGMNQVGMRGIGGGDPCAICPPGSGDDPLGAVMSLLRSSFDFRRLADLVLSLRIVNGYVTPNDLNIDVSGEFSPGGNGGTPFGPFPMQFPSPIGNRMVEVLISDYVINSLLYWKHRRGFLGFRIGPDTPKIGALLKTTCESEESEETSDESDTRRARRLSFLRIFRRQKRQDLSSVDLADLGVCFGDIMPAIAEKYPNKNLSLFIHTARAPSVLLRAGGLVTVDLVAFADIFIDQTNIRVGTITVRAVIELRVRIVGSRLTGTAELQVLQLTDRDKTLGLPQDALDNLANLGKDMVVKAANKQLEKGMELKIPPLDLPIQIIRPEAAMVDHAIYLGAEIQVSESLLSGSS</sequence>
<dbReference type="SMART" id="SM00328">
    <property type="entry name" value="BPI1"/>
    <property type="match status" value="1"/>
</dbReference>
<evidence type="ECO:0000259" key="4">
    <source>
        <dbReference type="SMART" id="SM00328"/>
    </source>
</evidence>
<evidence type="ECO:0000313" key="7">
    <source>
        <dbReference type="Proteomes" id="UP000050794"/>
    </source>
</evidence>
<dbReference type="AlphaFoldDB" id="A0A183UBK3"/>
<evidence type="ECO:0000313" key="6">
    <source>
        <dbReference type="EMBL" id="VDM37119.1"/>
    </source>
</evidence>
<dbReference type="InterPro" id="IPR017943">
    <property type="entry name" value="Bactericidal_perm-incr_a/b_dom"/>
</dbReference>
<dbReference type="SMART" id="SM00329">
    <property type="entry name" value="BPI2"/>
    <property type="match status" value="1"/>
</dbReference>
<evidence type="ECO:0000256" key="1">
    <source>
        <dbReference type="ARBA" id="ARBA00007292"/>
    </source>
</evidence>
<feature type="compositionally biased region" description="Low complexity" evidence="3">
    <location>
        <begin position="396"/>
        <end position="411"/>
    </location>
</feature>
<evidence type="ECO:0000256" key="2">
    <source>
        <dbReference type="ARBA" id="ARBA00023157"/>
    </source>
</evidence>
<keyword evidence="7" id="KW-1185">Reference proteome</keyword>
<dbReference type="InterPro" id="IPR032942">
    <property type="entry name" value="BPI/LBP/Plunc"/>
</dbReference>
<dbReference type="WBParaSite" id="TCNE_0000587301-mRNA-1">
    <property type="protein sequence ID" value="TCNE_0000587301-mRNA-1"/>
    <property type="gene ID" value="TCNE_0000587301"/>
</dbReference>
<dbReference type="Gene3D" id="3.15.10.10">
    <property type="entry name" value="Bactericidal permeability-increasing protein, domain 1"/>
    <property type="match status" value="1"/>
</dbReference>
<dbReference type="InterPro" id="IPR001124">
    <property type="entry name" value="Lipid-bd_serum_glycop_C"/>
</dbReference>
<dbReference type="SUPFAM" id="SSF55394">
    <property type="entry name" value="Bactericidal permeability-increasing protein, BPI"/>
    <property type="match status" value="2"/>
</dbReference>
<feature type="region of interest" description="Disordered" evidence="3">
    <location>
        <begin position="104"/>
        <end position="127"/>
    </location>
</feature>
<dbReference type="GO" id="GO:0008289">
    <property type="term" value="F:lipid binding"/>
    <property type="evidence" value="ECO:0007669"/>
    <property type="project" value="InterPro"/>
</dbReference>
<dbReference type="EMBL" id="UYWY01019404">
    <property type="protein sequence ID" value="VDM37119.1"/>
    <property type="molecule type" value="Genomic_DNA"/>
</dbReference>